<reference evidence="1 2" key="1">
    <citation type="submission" date="2016-03" db="EMBL/GenBank/DDBJ databases">
        <title>Choanephora cucurbitarum.</title>
        <authorList>
            <person name="Min B."/>
            <person name="Park H."/>
            <person name="Park J.-H."/>
            <person name="Shin H.-D."/>
            <person name="Choi I.-G."/>
        </authorList>
    </citation>
    <scope>NUCLEOTIDE SEQUENCE [LARGE SCALE GENOMIC DNA]</scope>
    <source>
        <strain evidence="1 2">KUS-F28377</strain>
    </source>
</reference>
<dbReference type="InParanoid" id="A0A1C7MVV1"/>
<sequence>MFYIGSKELTDFLRNSSTVDHSLKEFVSKYEDLIVSTNIYNSWDKLRATWVKRYKEALKKEKKVGNASEKALCRVEDEVWKQLYQTTQIEDDCLGTRLFRWCEAKFKGEEFEDVEQIAEEVSLLESRE</sequence>
<name>A0A1C7MVV1_9FUNG</name>
<accession>A0A1C7MVV1</accession>
<evidence type="ECO:0000313" key="2">
    <source>
        <dbReference type="Proteomes" id="UP000093000"/>
    </source>
</evidence>
<evidence type="ECO:0000313" key="1">
    <source>
        <dbReference type="EMBL" id="OBZ80569.1"/>
    </source>
</evidence>
<proteinExistence type="predicted"/>
<protein>
    <submittedName>
        <fullName evidence="1">Uncharacterized protein</fullName>
    </submittedName>
</protein>
<feature type="non-terminal residue" evidence="1">
    <location>
        <position position="128"/>
    </location>
</feature>
<comment type="caution">
    <text evidence="1">The sequence shown here is derived from an EMBL/GenBank/DDBJ whole genome shotgun (WGS) entry which is preliminary data.</text>
</comment>
<organism evidence="1 2">
    <name type="scientific">Choanephora cucurbitarum</name>
    <dbReference type="NCBI Taxonomy" id="101091"/>
    <lineage>
        <taxon>Eukaryota</taxon>
        <taxon>Fungi</taxon>
        <taxon>Fungi incertae sedis</taxon>
        <taxon>Mucoromycota</taxon>
        <taxon>Mucoromycotina</taxon>
        <taxon>Mucoromycetes</taxon>
        <taxon>Mucorales</taxon>
        <taxon>Mucorineae</taxon>
        <taxon>Choanephoraceae</taxon>
        <taxon>Choanephoroideae</taxon>
        <taxon>Choanephora</taxon>
    </lineage>
</organism>
<dbReference type="EMBL" id="LUGH01001973">
    <property type="protein sequence ID" value="OBZ80569.1"/>
    <property type="molecule type" value="Genomic_DNA"/>
</dbReference>
<gene>
    <name evidence="1" type="ORF">A0J61_11382</name>
</gene>
<dbReference type="AlphaFoldDB" id="A0A1C7MVV1"/>
<dbReference type="OrthoDB" id="2298939at2759"/>
<dbReference type="Proteomes" id="UP000093000">
    <property type="component" value="Unassembled WGS sequence"/>
</dbReference>
<keyword evidence="2" id="KW-1185">Reference proteome</keyword>